<keyword evidence="2" id="KW-0812">Transmembrane</keyword>
<comment type="caution">
    <text evidence="4">The sequence shown here is derived from an EMBL/GenBank/DDBJ whole genome shotgun (WGS) entry which is preliminary data.</text>
</comment>
<gene>
    <name evidence="4" type="ORF">A3B45_02985</name>
</gene>
<feature type="domain" description="LysM" evidence="3">
    <location>
        <begin position="73"/>
        <end position="120"/>
    </location>
</feature>
<dbReference type="InterPro" id="IPR018392">
    <property type="entry name" value="LysM"/>
</dbReference>
<dbReference type="STRING" id="1797785.A3B45_02985"/>
<sequence length="228" mass="24965">MARQPKTEEKESYFDRVSSEIDSKQSRLTMILGGLIILVVVVLLFNYFNRSKPSIGPSQQTQQGDVSPENLPGTYTVKEGDTLFSIAEKYYQDGYKYTEIAAANNLANPDNLETGQQLNIPKLSDQDLEVGLGQPSESPSETPISTPTEEIIPALESNTQAPQTSKGGQDWGPTISGDTYEVVVGDWLSTIAARAYNGDIMAYTKLAEANNIPNPDLIYPGMVLEIPR</sequence>
<dbReference type="Pfam" id="PF01476">
    <property type="entry name" value="LysM"/>
    <property type="match status" value="2"/>
</dbReference>
<feature type="region of interest" description="Disordered" evidence="1">
    <location>
        <begin position="54"/>
        <end position="74"/>
    </location>
</feature>
<protein>
    <recommendedName>
        <fullName evidence="3">LysM domain-containing protein</fullName>
    </recommendedName>
</protein>
<proteinExistence type="predicted"/>
<evidence type="ECO:0000313" key="4">
    <source>
        <dbReference type="EMBL" id="OGE43989.1"/>
    </source>
</evidence>
<dbReference type="InterPro" id="IPR052196">
    <property type="entry name" value="Bact_Kbp"/>
</dbReference>
<dbReference type="EMBL" id="MFDM01000010">
    <property type="protein sequence ID" value="OGE43989.1"/>
    <property type="molecule type" value="Genomic_DNA"/>
</dbReference>
<dbReference type="PROSITE" id="PS51782">
    <property type="entry name" value="LYSM"/>
    <property type="match status" value="2"/>
</dbReference>
<feature type="compositionally biased region" description="Polar residues" evidence="1">
    <location>
        <begin position="54"/>
        <end position="65"/>
    </location>
</feature>
<dbReference type="InterPro" id="IPR036779">
    <property type="entry name" value="LysM_dom_sf"/>
</dbReference>
<evidence type="ECO:0000313" key="5">
    <source>
        <dbReference type="Proteomes" id="UP000178565"/>
    </source>
</evidence>
<dbReference type="PANTHER" id="PTHR34700">
    <property type="entry name" value="POTASSIUM BINDING PROTEIN KBP"/>
    <property type="match status" value="1"/>
</dbReference>
<organism evidence="4 5">
    <name type="scientific">Candidatus Daviesbacteria bacterium RIFCSPLOWO2_01_FULL_39_12</name>
    <dbReference type="NCBI Taxonomy" id="1797785"/>
    <lineage>
        <taxon>Bacteria</taxon>
        <taxon>Candidatus Daviesiibacteriota</taxon>
    </lineage>
</organism>
<feature type="transmembrane region" description="Helical" evidence="2">
    <location>
        <begin position="28"/>
        <end position="48"/>
    </location>
</feature>
<dbReference type="Gene3D" id="3.10.350.10">
    <property type="entry name" value="LysM domain"/>
    <property type="match status" value="2"/>
</dbReference>
<keyword evidence="2" id="KW-0472">Membrane</keyword>
<reference evidence="4 5" key="1">
    <citation type="journal article" date="2016" name="Nat. Commun.">
        <title>Thousands of microbial genomes shed light on interconnected biogeochemical processes in an aquifer system.</title>
        <authorList>
            <person name="Anantharaman K."/>
            <person name="Brown C.T."/>
            <person name="Hug L.A."/>
            <person name="Sharon I."/>
            <person name="Castelle C.J."/>
            <person name="Probst A.J."/>
            <person name="Thomas B.C."/>
            <person name="Singh A."/>
            <person name="Wilkins M.J."/>
            <person name="Karaoz U."/>
            <person name="Brodie E.L."/>
            <person name="Williams K.H."/>
            <person name="Hubbard S.S."/>
            <person name="Banfield J.F."/>
        </authorList>
    </citation>
    <scope>NUCLEOTIDE SEQUENCE [LARGE SCALE GENOMIC DNA]</scope>
</reference>
<dbReference type="PANTHER" id="PTHR34700:SF3">
    <property type="entry name" value="PHAGE-LIKE ELEMENT PBSX PROTEIN XKDQ"/>
    <property type="match status" value="1"/>
</dbReference>
<dbReference type="Proteomes" id="UP000178565">
    <property type="component" value="Unassembled WGS sequence"/>
</dbReference>
<dbReference type="SUPFAM" id="SSF54106">
    <property type="entry name" value="LysM domain"/>
    <property type="match status" value="2"/>
</dbReference>
<evidence type="ECO:0000256" key="1">
    <source>
        <dbReference type="SAM" id="MobiDB-lite"/>
    </source>
</evidence>
<dbReference type="SMART" id="SM00257">
    <property type="entry name" value="LysM"/>
    <property type="match status" value="2"/>
</dbReference>
<evidence type="ECO:0000259" key="3">
    <source>
        <dbReference type="PROSITE" id="PS51782"/>
    </source>
</evidence>
<dbReference type="AlphaFoldDB" id="A0A1F5KT31"/>
<keyword evidence="2" id="KW-1133">Transmembrane helix</keyword>
<dbReference type="CDD" id="cd00118">
    <property type="entry name" value="LysM"/>
    <property type="match status" value="2"/>
</dbReference>
<accession>A0A1F5KT31</accession>
<evidence type="ECO:0000256" key="2">
    <source>
        <dbReference type="SAM" id="Phobius"/>
    </source>
</evidence>
<feature type="domain" description="LysM" evidence="3">
    <location>
        <begin position="178"/>
        <end position="226"/>
    </location>
</feature>
<name>A0A1F5KT31_9BACT</name>